<evidence type="ECO:0000313" key="4">
    <source>
        <dbReference type="Proteomes" id="UP000472372"/>
    </source>
</evidence>
<evidence type="ECO:0000313" key="2">
    <source>
        <dbReference type="EMBL" id="CAE7020709.1"/>
    </source>
</evidence>
<proteinExistence type="predicted"/>
<evidence type="ECO:0000313" key="3">
    <source>
        <dbReference type="EMBL" id="CAE7020722.1"/>
    </source>
</evidence>
<evidence type="ECO:0000256" key="1">
    <source>
        <dbReference type="SAM" id="MobiDB-lite"/>
    </source>
</evidence>
<reference evidence="3" key="1">
    <citation type="submission" date="2021-02" db="EMBL/GenBank/DDBJ databases">
        <authorList>
            <person name="Syme A R."/>
            <person name="Syme A R."/>
            <person name="Moolhuijzen P."/>
        </authorList>
    </citation>
    <scope>NUCLEOTIDE SEQUENCE</scope>
    <source>
        <strain evidence="3">W1-1</strain>
    </source>
</reference>
<accession>A0A6S6VX28</accession>
<feature type="region of interest" description="Disordered" evidence="1">
    <location>
        <begin position="144"/>
        <end position="196"/>
    </location>
</feature>
<dbReference type="Proteomes" id="UP000472372">
    <property type="component" value="Chromosome 3"/>
</dbReference>
<dbReference type="EMBL" id="HG992979">
    <property type="protein sequence ID" value="CAE7020709.1"/>
    <property type="molecule type" value="Genomic_DNA"/>
</dbReference>
<gene>
    <name evidence="2" type="ORF">PTTW11_03121</name>
    <name evidence="3" type="ORF">PTTW11_03124</name>
</gene>
<organism evidence="3 4">
    <name type="scientific">Pyrenophora teres f. teres</name>
    <dbReference type="NCBI Taxonomy" id="97479"/>
    <lineage>
        <taxon>Eukaryota</taxon>
        <taxon>Fungi</taxon>
        <taxon>Dikarya</taxon>
        <taxon>Ascomycota</taxon>
        <taxon>Pezizomycotina</taxon>
        <taxon>Dothideomycetes</taxon>
        <taxon>Pleosporomycetidae</taxon>
        <taxon>Pleosporales</taxon>
        <taxon>Pleosporineae</taxon>
        <taxon>Pleosporaceae</taxon>
        <taxon>Pyrenophora</taxon>
    </lineage>
</organism>
<name>A0A6S6VX28_9PLEO</name>
<feature type="compositionally biased region" description="Basic and acidic residues" evidence="1">
    <location>
        <begin position="182"/>
        <end position="196"/>
    </location>
</feature>
<dbReference type="AlphaFoldDB" id="A0A6S6VX28"/>
<dbReference type="EMBL" id="HG992979">
    <property type="protein sequence ID" value="CAE7020722.1"/>
    <property type="molecule type" value="Genomic_DNA"/>
</dbReference>
<feature type="compositionally biased region" description="Polar residues" evidence="1">
    <location>
        <begin position="165"/>
        <end position="181"/>
    </location>
</feature>
<protein>
    <submittedName>
        <fullName evidence="3">Uncharacterized protein</fullName>
    </submittedName>
</protein>
<feature type="region of interest" description="Disordered" evidence="1">
    <location>
        <begin position="394"/>
        <end position="430"/>
    </location>
</feature>
<sequence length="430" mass="50695">MPTSITTRQWYPKVYEDEHANTQLDPATDAIIPGQINTIAIDWVVQTEDNGDFDIMLIQDFQGTFTGWSIAHFNAMDTRVRTAVKNILRDRGVYIEKNSRNTIAQQLFDVLILTRSPDWPIDELNIMRLNPDFKCRQIAEEAQHARITRQSSNQPLPPTRRYTRDTQPSVPANSSVTTTQQKEQEKKVENTVDVRPSRQQEQQACIATTCQQETSWNPTATQTTKPTKEKVSRLDKHVYGQKDNVACGPNYVPTIGTTDNTTVDQPSLPKVSIAAHTDLRSLYNFLVKLGTTKEKHRMIDIMTLREAYGHNDLMDIRWIDSRDNLVDAITKARWVDRDKTGIGTINNQLQYEQDRHQAYEQDRHQAYEQDRHRTYRQDRHRAYERWHRAYKQDRHQAYEQDRHRAYRQDRHQAYKQDRHRAYERWHRTHE</sequence>